<dbReference type="OrthoDB" id="9814417at2"/>
<dbReference type="Gene3D" id="1.10.357.140">
    <property type="entry name" value="UbiA prenyltransferase"/>
    <property type="match status" value="1"/>
</dbReference>
<dbReference type="GO" id="GO:0048034">
    <property type="term" value="P:heme O biosynthetic process"/>
    <property type="evidence" value="ECO:0007669"/>
    <property type="project" value="UniProtKB-UniRule"/>
</dbReference>
<evidence type="ECO:0000256" key="14">
    <source>
        <dbReference type="HAMAP-Rule" id="MF_00154"/>
    </source>
</evidence>
<evidence type="ECO:0000256" key="7">
    <source>
        <dbReference type="ARBA" id="ARBA00022989"/>
    </source>
</evidence>
<feature type="transmembrane region" description="Helical" evidence="14">
    <location>
        <begin position="162"/>
        <end position="185"/>
    </location>
</feature>
<dbReference type="Proteomes" id="UP000198575">
    <property type="component" value="Unassembled WGS sequence"/>
</dbReference>
<comment type="miscellaneous">
    <text evidence="14">Carbon 2 of the heme B porphyrin ring is defined according to the Fischer nomenclature.</text>
</comment>
<sequence length="302" mass="32837">MSSIAHQYLELTKPRVVALIVFTAIIGMFLAVPGWPPLRQSVAGFIGIWLAAASAAAINHLIDQRIDRLMARTSHRPLATGSLTPIQVLSFAIILGGLSMAILIGLVNALTAALTFASLIGYAIIYTAFLKRATSQNIVIGGAAGAAPPLLGWAAVTGEVHPYALLLFLIIFVWTPPHFWALAIFRVEDYSRAQVPMLPVTHGVTYTRWHVLAYTILLLIVTILPYLTGMSGLFYLGGALVLGAGFLYYAIRLLNPPDELFAMKVFNYSIVYLMALFAFLLVDHYLMPMPPPATGSLIFKPV</sequence>
<dbReference type="AlphaFoldDB" id="A0A1I4WWQ2"/>
<dbReference type="GO" id="GO:0008495">
    <property type="term" value="F:protoheme IX farnesyltransferase activity"/>
    <property type="evidence" value="ECO:0007669"/>
    <property type="project" value="UniProtKB-UniRule"/>
</dbReference>
<evidence type="ECO:0000256" key="9">
    <source>
        <dbReference type="ARBA" id="ARBA00023136"/>
    </source>
</evidence>
<dbReference type="CDD" id="cd13957">
    <property type="entry name" value="PT_UbiA_Cox10"/>
    <property type="match status" value="1"/>
</dbReference>
<proteinExistence type="inferred from homology"/>
<dbReference type="InterPro" id="IPR006369">
    <property type="entry name" value="Protohaem_IX_farnesylTrfase"/>
</dbReference>
<comment type="similarity">
    <text evidence="14">Belongs to the UbiA prenyltransferase family. Protoheme IX farnesyltransferase subfamily.</text>
</comment>
<feature type="transmembrane region" description="Helical" evidence="14">
    <location>
        <begin position="266"/>
        <end position="287"/>
    </location>
</feature>
<dbReference type="EC" id="2.5.1.141" evidence="3 14"/>
<evidence type="ECO:0000256" key="6">
    <source>
        <dbReference type="ARBA" id="ARBA00022692"/>
    </source>
</evidence>
<gene>
    <name evidence="14" type="primary">cyoE</name>
    <name evidence="15" type="ORF">SAMN05216289_106151</name>
</gene>
<reference evidence="15 16" key="1">
    <citation type="submission" date="2016-10" db="EMBL/GenBank/DDBJ databases">
        <authorList>
            <person name="de Groot N.N."/>
        </authorList>
    </citation>
    <scope>NUCLEOTIDE SEQUENCE [LARGE SCALE GENOMIC DNA]</scope>
    <source>
        <strain evidence="15 16">CGMCC 1.7659</strain>
    </source>
</reference>
<evidence type="ECO:0000313" key="15">
    <source>
        <dbReference type="EMBL" id="SFN18184.1"/>
    </source>
</evidence>
<feature type="transmembrane region" description="Helical" evidence="14">
    <location>
        <begin position="233"/>
        <end position="254"/>
    </location>
</feature>
<evidence type="ECO:0000256" key="10">
    <source>
        <dbReference type="ARBA" id="ARBA00030253"/>
    </source>
</evidence>
<dbReference type="PROSITE" id="PS00943">
    <property type="entry name" value="UBIA"/>
    <property type="match status" value="1"/>
</dbReference>
<keyword evidence="8 14" id="KW-0350">Heme biosynthesis</keyword>
<keyword evidence="16" id="KW-1185">Reference proteome</keyword>
<evidence type="ECO:0000256" key="13">
    <source>
        <dbReference type="ARBA" id="ARBA00047690"/>
    </source>
</evidence>
<feature type="transmembrane region" description="Helical" evidence="14">
    <location>
        <begin position="137"/>
        <end position="156"/>
    </location>
</feature>
<name>A0A1I4WWQ2_9GAMM</name>
<dbReference type="InterPro" id="IPR044878">
    <property type="entry name" value="UbiA_sf"/>
</dbReference>
<keyword evidence="5 14" id="KW-0808">Transferase</keyword>
<evidence type="ECO:0000256" key="4">
    <source>
        <dbReference type="ARBA" id="ARBA00022475"/>
    </source>
</evidence>
<evidence type="ECO:0000313" key="16">
    <source>
        <dbReference type="Proteomes" id="UP000198575"/>
    </source>
</evidence>
<keyword evidence="9 14" id="KW-0472">Membrane</keyword>
<organism evidence="15 16">
    <name type="scientific">Dokdonella immobilis</name>
    <dbReference type="NCBI Taxonomy" id="578942"/>
    <lineage>
        <taxon>Bacteria</taxon>
        <taxon>Pseudomonadati</taxon>
        <taxon>Pseudomonadota</taxon>
        <taxon>Gammaproteobacteria</taxon>
        <taxon>Lysobacterales</taxon>
        <taxon>Rhodanobacteraceae</taxon>
        <taxon>Dokdonella</taxon>
    </lineage>
</organism>
<evidence type="ECO:0000256" key="12">
    <source>
        <dbReference type="ARBA" id="ARBA00042475"/>
    </source>
</evidence>
<evidence type="ECO:0000256" key="5">
    <source>
        <dbReference type="ARBA" id="ARBA00022679"/>
    </source>
</evidence>
<dbReference type="NCBIfam" id="NF003349">
    <property type="entry name" value="PRK04375.1-2"/>
    <property type="match status" value="1"/>
</dbReference>
<dbReference type="PANTHER" id="PTHR43448">
    <property type="entry name" value="PROTOHEME IX FARNESYLTRANSFERASE, MITOCHONDRIAL"/>
    <property type="match status" value="1"/>
</dbReference>
<keyword evidence="4 14" id="KW-1003">Cell membrane</keyword>
<dbReference type="FunFam" id="1.10.357.140:FF:000001">
    <property type="entry name" value="Protoheme IX farnesyltransferase"/>
    <property type="match status" value="1"/>
</dbReference>
<dbReference type="NCBIfam" id="TIGR01473">
    <property type="entry name" value="cyoE_ctaB"/>
    <property type="match status" value="1"/>
</dbReference>
<evidence type="ECO:0000256" key="1">
    <source>
        <dbReference type="ARBA" id="ARBA00004651"/>
    </source>
</evidence>
<dbReference type="PANTHER" id="PTHR43448:SF7">
    <property type="entry name" value="4-HYDROXYBENZOATE SOLANESYLTRANSFERASE"/>
    <property type="match status" value="1"/>
</dbReference>
<feature type="transmembrane region" description="Helical" evidence="14">
    <location>
        <begin position="16"/>
        <end position="36"/>
    </location>
</feature>
<feature type="transmembrane region" description="Helical" evidence="14">
    <location>
        <begin position="206"/>
        <end position="227"/>
    </location>
</feature>
<accession>A0A1I4WWQ2</accession>
<dbReference type="Pfam" id="PF01040">
    <property type="entry name" value="UbiA"/>
    <property type="match status" value="1"/>
</dbReference>
<evidence type="ECO:0000256" key="11">
    <source>
        <dbReference type="ARBA" id="ARBA00040810"/>
    </source>
</evidence>
<comment type="function">
    <text evidence="14">Converts heme B (protoheme IX) to heme O by substitution of the vinyl group on carbon 2 of heme B porphyrin ring with a hydroxyethyl farnesyl side group.</text>
</comment>
<dbReference type="EMBL" id="FOVF01000006">
    <property type="protein sequence ID" value="SFN18184.1"/>
    <property type="molecule type" value="Genomic_DNA"/>
</dbReference>
<evidence type="ECO:0000256" key="3">
    <source>
        <dbReference type="ARBA" id="ARBA00012292"/>
    </source>
</evidence>
<feature type="transmembrane region" description="Helical" evidence="14">
    <location>
        <begin position="110"/>
        <end position="130"/>
    </location>
</feature>
<comment type="pathway">
    <text evidence="2 14">Porphyrin-containing compound metabolism; heme O biosynthesis; heme O from protoheme: step 1/1.</text>
</comment>
<dbReference type="InterPro" id="IPR030470">
    <property type="entry name" value="UbiA_prenylTrfase_CS"/>
</dbReference>
<protein>
    <recommendedName>
        <fullName evidence="11 14">Protoheme IX farnesyltransferase</fullName>
        <ecNumber evidence="3 14">2.5.1.141</ecNumber>
    </recommendedName>
    <alternativeName>
        <fullName evidence="12 14">Heme B farnesyltransferase</fullName>
    </alternativeName>
    <alternativeName>
        <fullName evidence="10 14">Heme O synthase</fullName>
    </alternativeName>
</protein>
<feature type="transmembrane region" description="Helical" evidence="14">
    <location>
        <begin position="42"/>
        <end position="62"/>
    </location>
</feature>
<dbReference type="InterPro" id="IPR000537">
    <property type="entry name" value="UbiA_prenyltransferase"/>
</dbReference>
<keyword evidence="7 14" id="KW-1133">Transmembrane helix</keyword>
<keyword evidence="6 14" id="KW-0812">Transmembrane</keyword>
<evidence type="ECO:0000256" key="8">
    <source>
        <dbReference type="ARBA" id="ARBA00023133"/>
    </source>
</evidence>
<dbReference type="HAMAP" id="MF_00154">
    <property type="entry name" value="CyoE_CtaB"/>
    <property type="match status" value="1"/>
</dbReference>
<comment type="catalytic activity">
    <reaction evidence="13 14">
        <text>heme b + (2E,6E)-farnesyl diphosphate + H2O = Fe(II)-heme o + diphosphate</text>
        <dbReference type="Rhea" id="RHEA:28070"/>
        <dbReference type="ChEBI" id="CHEBI:15377"/>
        <dbReference type="ChEBI" id="CHEBI:33019"/>
        <dbReference type="ChEBI" id="CHEBI:60344"/>
        <dbReference type="ChEBI" id="CHEBI:60530"/>
        <dbReference type="ChEBI" id="CHEBI:175763"/>
        <dbReference type="EC" id="2.5.1.141"/>
    </reaction>
</comment>
<dbReference type="GO" id="GO:0005886">
    <property type="term" value="C:plasma membrane"/>
    <property type="evidence" value="ECO:0007669"/>
    <property type="project" value="UniProtKB-SubCell"/>
</dbReference>
<dbReference type="UniPathway" id="UPA00834">
    <property type="reaction ID" value="UER00712"/>
</dbReference>
<feature type="transmembrane region" description="Helical" evidence="14">
    <location>
        <begin position="83"/>
        <end position="104"/>
    </location>
</feature>
<dbReference type="STRING" id="578942.SAMN05216289_106151"/>
<comment type="subcellular location">
    <subcellularLocation>
        <location evidence="1 14">Cell membrane</location>
        <topology evidence="1 14">Multi-pass membrane protein</topology>
    </subcellularLocation>
</comment>
<evidence type="ECO:0000256" key="2">
    <source>
        <dbReference type="ARBA" id="ARBA00004919"/>
    </source>
</evidence>